<dbReference type="GO" id="GO:0005886">
    <property type="term" value="C:plasma membrane"/>
    <property type="evidence" value="ECO:0007669"/>
    <property type="project" value="TreeGrafter"/>
</dbReference>
<dbReference type="GO" id="GO:0003725">
    <property type="term" value="F:double-stranded RNA binding"/>
    <property type="evidence" value="ECO:0007669"/>
    <property type="project" value="TreeGrafter"/>
</dbReference>
<feature type="transmembrane region" description="Helical" evidence="8">
    <location>
        <begin position="63"/>
        <end position="82"/>
    </location>
</feature>
<keyword evidence="4" id="KW-0732">Signal</keyword>
<evidence type="ECO:0000313" key="10">
    <source>
        <dbReference type="Proteomes" id="UP000053660"/>
    </source>
</evidence>
<evidence type="ECO:0000256" key="1">
    <source>
        <dbReference type="ARBA" id="ARBA00004141"/>
    </source>
</evidence>
<evidence type="ECO:0000256" key="7">
    <source>
        <dbReference type="ARBA" id="ARBA00023180"/>
    </source>
</evidence>
<dbReference type="PANTHER" id="PTHR12185">
    <property type="entry name" value="SID1 TRANSMEMBRANE FAMILY MEMEBER"/>
    <property type="match status" value="1"/>
</dbReference>
<dbReference type="EMBL" id="KN613414">
    <property type="protein sequence ID" value="KHJ74756.1"/>
    <property type="molecule type" value="Genomic_DNA"/>
</dbReference>
<evidence type="ECO:0000256" key="8">
    <source>
        <dbReference type="SAM" id="Phobius"/>
    </source>
</evidence>
<proteinExistence type="inferred from homology"/>
<accession>A0A0B1RSY2</accession>
<evidence type="ECO:0000313" key="9">
    <source>
        <dbReference type="EMBL" id="KHJ74756.1"/>
    </source>
</evidence>
<dbReference type="Proteomes" id="UP000053660">
    <property type="component" value="Unassembled WGS sequence"/>
</dbReference>
<protein>
    <submittedName>
        <fullName evidence="9">Uncharacterized protein</fullName>
    </submittedName>
</protein>
<dbReference type="OrthoDB" id="5859707at2759"/>
<dbReference type="InterPro" id="IPR025958">
    <property type="entry name" value="SID1_TM_fam"/>
</dbReference>
<evidence type="ECO:0000256" key="2">
    <source>
        <dbReference type="ARBA" id="ARBA00006618"/>
    </source>
</evidence>
<dbReference type="PANTHER" id="PTHR12185:SF14">
    <property type="entry name" value="CHOLESTEROL UPTAKE PROTEIN 1"/>
    <property type="match status" value="1"/>
</dbReference>
<evidence type="ECO:0000256" key="5">
    <source>
        <dbReference type="ARBA" id="ARBA00022989"/>
    </source>
</evidence>
<keyword evidence="10" id="KW-1185">Reference proteome</keyword>
<dbReference type="GO" id="GO:0051033">
    <property type="term" value="F:RNA transmembrane transporter activity"/>
    <property type="evidence" value="ECO:0007669"/>
    <property type="project" value="TreeGrafter"/>
</dbReference>
<reference evidence="9 10" key="1">
    <citation type="submission" date="2014-03" db="EMBL/GenBank/DDBJ databases">
        <title>Draft genome of the hookworm Oesophagostomum dentatum.</title>
        <authorList>
            <person name="Mitreva M."/>
        </authorList>
    </citation>
    <scope>NUCLEOTIDE SEQUENCE [LARGE SCALE GENOMIC DNA]</scope>
    <source>
        <strain evidence="9 10">OD-Hann</strain>
    </source>
</reference>
<evidence type="ECO:0000256" key="4">
    <source>
        <dbReference type="ARBA" id="ARBA00022729"/>
    </source>
</evidence>
<comment type="subcellular location">
    <subcellularLocation>
        <location evidence="1">Membrane</location>
        <topology evidence="1">Multi-pass membrane protein</topology>
    </subcellularLocation>
</comment>
<keyword evidence="6 8" id="KW-0472">Membrane</keyword>
<dbReference type="AlphaFoldDB" id="A0A0B1RSY2"/>
<evidence type="ECO:0000256" key="3">
    <source>
        <dbReference type="ARBA" id="ARBA00022692"/>
    </source>
</evidence>
<organism evidence="9 10">
    <name type="scientific">Oesophagostomum dentatum</name>
    <name type="common">Nodular worm</name>
    <dbReference type="NCBI Taxonomy" id="61180"/>
    <lineage>
        <taxon>Eukaryota</taxon>
        <taxon>Metazoa</taxon>
        <taxon>Ecdysozoa</taxon>
        <taxon>Nematoda</taxon>
        <taxon>Chromadorea</taxon>
        <taxon>Rhabditida</taxon>
        <taxon>Rhabditina</taxon>
        <taxon>Rhabditomorpha</taxon>
        <taxon>Strongyloidea</taxon>
        <taxon>Strongylidae</taxon>
        <taxon>Oesophagostomum</taxon>
    </lineage>
</organism>
<keyword evidence="5 8" id="KW-1133">Transmembrane helix</keyword>
<sequence length="126" mass="14429">MKYRKREKWCKFSKRSVVAATLLWVVALLCFLKEETDWTLTIAQSRAVNRPCILLNFFDYHDLWHMASALASLVLLVGVSSLDDDLCAIPTRELSRLKVSPHIRAKVHLLSAQRAAYNYSTVFSSL</sequence>
<gene>
    <name evidence="9" type="ORF">OESDEN_25628</name>
</gene>
<evidence type="ECO:0000256" key="6">
    <source>
        <dbReference type="ARBA" id="ARBA00023136"/>
    </source>
</evidence>
<dbReference type="GO" id="GO:0005764">
    <property type="term" value="C:lysosome"/>
    <property type="evidence" value="ECO:0007669"/>
    <property type="project" value="TreeGrafter"/>
</dbReference>
<name>A0A0B1RSY2_OESDE</name>
<comment type="similarity">
    <text evidence="2">Belongs to the SID1 family.</text>
</comment>
<dbReference type="Pfam" id="PF13965">
    <property type="entry name" value="SID-1_RNA_chan"/>
    <property type="match status" value="1"/>
</dbReference>
<keyword evidence="7" id="KW-0325">Glycoprotein</keyword>
<keyword evidence="3 8" id="KW-0812">Transmembrane</keyword>